<dbReference type="GO" id="GO:0005886">
    <property type="term" value="C:plasma membrane"/>
    <property type="evidence" value="ECO:0007669"/>
    <property type="project" value="UniProtKB-SubCell"/>
</dbReference>
<dbReference type="EMBL" id="CP013067">
    <property type="protein sequence ID" value="ALP39963.1"/>
    <property type="molecule type" value="Genomic_DNA"/>
</dbReference>
<feature type="transmembrane region" description="Helical" evidence="6">
    <location>
        <begin position="34"/>
        <end position="54"/>
    </location>
</feature>
<reference evidence="8" key="1">
    <citation type="submission" date="2015-10" db="EMBL/GenBank/DDBJ databases">
        <title>Complete Genome Sequence of Aeromonas schubertii strain WL1483.</title>
        <authorList>
            <person name="Liu L."/>
        </authorList>
    </citation>
    <scope>NUCLEOTIDE SEQUENCE [LARGE SCALE GENOMIC DNA]</scope>
    <source>
        <strain evidence="8">WL1483</strain>
    </source>
</reference>
<evidence type="ECO:0000256" key="6">
    <source>
        <dbReference type="SAM" id="Phobius"/>
    </source>
</evidence>
<dbReference type="PANTHER" id="PTHR30509:SF42">
    <property type="entry name" value="INNER MEMBRANE PROTEIN YEEA"/>
    <property type="match status" value="1"/>
</dbReference>
<keyword evidence="3 6" id="KW-0812">Transmembrane</keyword>
<sequence>MAYNVALSSWLESIMVRHSPISLLQQRFYRHYRLIHGVRLAFAFMVTLSLIRLIKLPNDAWSLVTMVVILGPLPYWGNIVTRTWHRVLGTCVGAALGMVALYLLGSLPWLGMIWCAAVMVACGYVALGKRPYVGLLLGITLAVIVGPHPSSMEAALWRAGDVLVGALIAIVLAAIWPHKAYLHWRMKLASQLRATALLYRSALSPNLLAPPPLEGQRSRLMGELVKLRPLMAPAARESGAPLKGMEQILRGLRNLVAQLELLGSAFWANRESHFALLGDELLRRAHQRIGDLIDQLAQLAIDGQLSHDLLGELAQVETDLRGLLASGGRTPEVAGYLWLNLALIDQLRTLQRDLLGVLNHPGGAE</sequence>
<dbReference type="PANTHER" id="PTHR30509">
    <property type="entry name" value="P-HYDROXYBENZOIC ACID EFFLUX PUMP SUBUNIT-RELATED"/>
    <property type="match status" value="1"/>
</dbReference>
<dbReference type="InterPro" id="IPR006726">
    <property type="entry name" value="PHBA_efflux_AaeB/fusaric-R"/>
</dbReference>
<evidence type="ECO:0000256" key="2">
    <source>
        <dbReference type="ARBA" id="ARBA00022475"/>
    </source>
</evidence>
<dbReference type="GO" id="GO:0022857">
    <property type="term" value="F:transmembrane transporter activity"/>
    <property type="evidence" value="ECO:0007669"/>
    <property type="project" value="InterPro"/>
</dbReference>
<dbReference type="KEGG" id="asr:WL1483_544"/>
<organism evidence="7 8">
    <name type="scientific">Aeromonas schubertii</name>
    <dbReference type="NCBI Taxonomy" id="652"/>
    <lineage>
        <taxon>Bacteria</taxon>
        <taxon>Pseudomonadati</taxon>
        <taxon>Pseudomonadota</taxon>
        <taxon>Gammaproteobacteria</taxon>
        <taxon>Aeromonadales</taxon>
        <taxon>Aeromonadaceae</taxon>
        <taxon>Aeromonas</taxon>
    </lineage>
</organism>
<dbReference type="PATRIC" id="fig|652.5.peg.4203"/>
<gene>
    <name evidence="7" type="primary">yeeA</name>
    <name evidence="7" type="ORF">WL1483_544</name>
</gene>
<dbReference type="Pfam" id="PF04632">
    <property type="entry name" value="FUSC"/>
    <property type="match status" value="1"/>
</dbReference>
<evidence type="ECO:0000256" key="3">
    <source>
        <dbReference type="ARBA" id="ARBA00022692"/>
    </source>
</evidence>
<evidence type="ECO:0000313" key="7">
    <source>
        <dbReference type="EMBL" id="ALP39963.1"/>
    </source>
</evidence>
<proteinExistence type="predicted"/>
<evidence type="ECO:0000256" key="5">
    <source>
        <dbReference type="ARBA" id="ARBA00023136"/>
    </source>
</evidence>
<keyword evidence="5 6" id="KW-0472">Membrane</keyword>
<evidence type="ECO:0000256" key="1">
    <source>
        <dbReference type="ARBA" id="ARBA00004651"/>
    </source>
</evidence>
<feature type="transmembrane region" description="Helical" evidence="6">
    <location>
        <begin position="60"/>
        <end position="77"/>
    </location>
</feature>
<dbReference type="Proteomes" id="UP000058114">
    <property type="component" value="Chromosome"/>
</dbReference>
<keyword evidence="4 6" id="KW-1133">Transmembrane helix</keyword>
<protein>
    <submittedName>
        <fullName evidence="7">Putative inner membrane protein</fullName>
    </submittedName>
</protein>
<dbReference type="AlphaFoldDB" id="A0A0S2SE26"/>
<reference evidence="7 8" key="2">
    <citation type="journal article" date="2016" name="Genome Announc.">
        <title>Complete Genome Sequence of the Highly Virulent Aeromonas schubertii Strain WL1483, Isolated from Diseased Snakehead Fish (Channa argus) in China.</title>
        <authorList>
            <person name="Liu L."/>
            <person name="Li N."/>
            <person name="Zhang D."/>
            <person name="Fu X."/>
            <person name="Shi C."/>
            <person name="Lin Q."/>
            <person name="Hao G."/>
        </authorList>
    </citation>
    <scope>NUCLEOTIDE SEQUENCE [LARGE SCALE GENOMIC DNA]</scope>
    <source>
        <strain evidence="7 8">WL1483</strain>
    </source>
</reference>
<evidence type="ECO:0000256" key="4">
    <source>
        <dbReference type="ARBA" id="ARBA00022989"/>
    </source>
</evidence>
<name>A0A0S2SE26_9GAMM</name>
<keyword evidence="2" id="KW-1003">Cell membrane</keyword>
<feature type="transmembrane region" description="Helical" evidence="6">
    <location>
        <begin position="84"/>
        <end position="103"/>
    </location>
</feature>
<accession>A0A0S2SE26</accession>
<feature type="transmembrane region" description="Helical" evidence="6">
    <location>
        <begin position="155"/>
        <end position="176"/>
    </location>
</feature>
<feature type="transmembrane region" description="Helical" evidence="6">
    <location>
        <begin position="109"/>
        <end position="127"/>
    </location>
</feature>
<dbReference type="RefSeq" id="WP_060587933.1">
    <property type="nucleotide sequence ID" value="NZ_CP013067.1"/>
</dbReference>
<evidence type="ECO:0000313" key="8">
    <source>
        <dbReference type="Proteomes" id="UP000058114"/>
    </source>
</evidence>
<comment type="subcellular location">
    <subcellularLocation>
        <location evidence="1">Cell membrane</location>
        <topology evidence="1">Multi-pass membrane protein</topology>
    </subcellularLocation>
</comment>
<feature type="transmembrane region" description="Helical" evidence="6">
    <location>
        <begin position="132"/>
        <end position="149"/>
    </location>
</feature>